<dbReference type="InterPro" id="IPR028994">
    <property type="entry name" value="Integrin_alpha_N"/>
</dbReference>
<dbReference type="Pfam" id="PF01839">
    <property type="entry name" value="FG-GAP"/>
    <property type="match status" value="1"/>
</dbReference>
<evidence type="ECO:0000256" key="1">
    <source>
        <dbReference type="ARBA" id="ARBA00022729"/>
    </source>
</evidence>
<evidence type="ECO:0000313" key="4">
    <source>
        <dbReference type="Proteomes" id="UP000319576"/>
    </source>
</evidence>
<name>A0A517XT10_9BACT</name>
<dbReference type="PANTHER" id="PTHR30383:SF5">
    <property type="entry name" value="SGNH HYDROLASE-TYPE ESTERASE DOMAIN-CONTAINING PROTEIN"/>
    <property type="match status" value="1"/>
</dbReference>
<dbReference type="InterPro" id="IPR051532">
    <property type="entry name" value="Ester_Hydrolysis_Enzymes"/>
</dbReference>
<dbReference type="KEGG" id="uli:ETAA1_25870"/>
<dbReference type="InterPro" id="IPR013830">
    <property type="entry name" value="SGNH_hydro"/>
</dbReference>
<keyword evidence="1" id="KW-0732">Signal</keyword>
<organism evidence="3 4">
    <name type="scientific">Urbifossiella limnaea</name>
    <dbReference type="NCBI Taxonomy" id="2528023"/>
    <lineage>
        <taxon>Bacteria</taxon>
        <taxon>Pseudomonadati</taxon>
        <taxon>Planctomycetota</taxon>
        <taxon>Planctomycetia</taxon>
        <taxon>Gemmatales</taxon>
        <taxon>Gemmataceae</taxon>
        <taxon>Urbifossiella</taxon>
    </lineage>
</organism>
<dbReference type="Gene3D" id="2.130.10.130">
    <property type="entry name" value="Integrin alpha, N-terminal"/>
    <property type="match status" value="1"/>
</dbReference>
<proteinExistence type="predicted"/>
<reference evidence="3 4" key="1">
    <citation type="submission" date="2019-02" db="EMBL/GenBank/DDBJ databases">
        <title>Deep-cultivation of Planctomycetes and their phenomic and genomic characterization uncovers novel biology.</title>
        <authorList>
            <person name="Wiegand S."/>
            <person name="Jogler M."/>
            <person name="Boedeker C."/>
            <person name="Pinto D."/>
            <person name="Vollmers J."/>
            <person name="Rivas-Marin E."/>
            <person name="Kohn T."/>
            <person name="Peeters S.H."/>
            <person name="Heuer A."/>
            <person name="Rast P."/>
            <person name="Oberbeckmann S."/>
            <person name="Bunk B."/>
            <person name="Jeske O."/>
            <person name="Meyerdierks A."/>
            <person name="Storesund J.E."/>
            <person name="Kallscheuer N."/>
            <person name="Luecker S."/>
            <person name="Lage O.M."/>
            <person name="Pohl T."/>
            <person name="Merkel B.J."/>
            <person name="Hornburger P."/>
            <person name="Mueller R.-W."/>
            <person name="Bruemmer F."/>
            <person name="Labrenz M."/>
            <person name="Spormann A.M."/>
            <person name="Op den Camp H."/>
            <person name="Overmann J."/>
            <person name="Amann R."/>
            <person name="Jetten M.S.M."/>
            <person name="Mascher T."/>
            <person name="Medema M.H."/>
            <person name="Devos D.P."/>
            <person name="Kaster A.-K."/>
            <person name="Ovreas L."/>
            <person name="Rohde M."/>
            <person name="Galperin M.Y."/>
            <person name="Jogler C."/>
        </authorList>
    </citation>
    <scope>NUCLEOTIDE SEQUENCE [LARGE SCALE GENOMIC DNA]</scope>
    <source>
        <strain evidence="3 4">ETA_A1</strain>
    </source>
</reference>
<dbReference type="InterPro" id="IPR036514">
    <property type="entry name" value="SGNH_hydro_sf"/>
</dbReference>
<evidence type="ECO:0000259" key="2">
    <source>
        <dbReference type="Pfam" id="PF13472"/>
    </source>
</evidence>
<dbReference type="SUPFAM" id="SSF52266">
    <property type="entry name" value="SGNH hydrolase"/>
    <property type="match status" value="1"/>
</dbReference>
<dbReference type="EMBL" id="CP036273">
    <property type="protein sequence ID" value="QDU20631.1"/>
    <property type="molecule type" value="Genomic_DNA"/>
</dbReference>
<dbReference type="Pfam" id="PF13472">
    <property type="entry name" value="Lipase_GDSL_2"/>
    <property type="match status" value="1"/>
</dbReference>
<gene>
    <name evidence="3" type="ORF">ETAA1_25870</name>
</gene>
<dbReference type="Gene3D" id="3.40.50.1110">
    <property type="entry name" value="SGNH hydrolase"/>
    <property type="match status" value="1"/>
</dbReference>
<protein>
    <submittedName>
        <fullName evidence="3">FG-GAP repeat protein</fullName>
    </submittedName>
</protein>
<dbReference type="InterPro" id="IPR013517">
    <property type="entry name" value="FG-GAP"/>
</dbReference>
<dbReference type="SUPFAM" id="SSF69318">
    <property type="entry name" value="Integrin alpha N-terminal domain"/>
    <property type="match status" value="1"/>
</dbReference>
<dbReference type="GO" id="GO:0004622">
    <property type="term" value="F:phosphatidylcholine lysophospholipase activity"/>
    <property type="evidence" value="ECO:0007669"/>
    <property type="project" value="TreeGrafter"/>
</dbReference>
<dbReference type="CDD" id="cd00229">
    <property type="entry name" value="SGNH_hydrolase"/>
    <property type="match status" value="1"/>
</dbReference>
<evidence type="ECO:0000313" key="3">
    <source>
        <dbReference type="EMBL" id="QDU20631.1"/>
    </source>
</evidence>
<accession>A0A517XT10</accession>
<sequence>MPRPPLTVELLEAREVPAAAFETLPVVPADDAAVIDSVRAIALRGQLAGRSTTSLLVAGDSNSATIGSYYSGFLAGYGKPFYNPAGLAAVRPDLVATVTEFRAGGSFVRPTTSAVPGFRATDLAATIPGALASSNVGVALVMIGTNDLFWNQAEAYREQLRAIVRTLTAAGVVPLLSTIPPNTYNGGVLAGRVLELNQIVADVADEFRVPVWNLWRGVASLPGGGLAPDGVHLVYEGDGASVNGASQNVRNLEALDVLAWFRRVVTAPADVPAARAWSPLAKHEAVFATGRDIGQAAVVNVFDAAGHVRNEYLAFGPDFTGGVRVATADVTGDGVPDIVVGAGLGGAPAVKVFSGADGSEAASFFAFESSFRGGVNVAASDLDGDGVAEVVAGAGEGGGPAVAVYRGGDFAEVARFFAYESSFRGGVNVAAGEVDGVGPAIVTGAGNGGGPVVKVYRLGESRPVFSYAAYDAGVRTGVWVAVVNSDVATAPVSGAPHVKLTDAATGAERASFFAPVAGAVRLGVLREAADVLLTAGAARTYRGEQGDVFGLNDAGRSYGVYVG</sequence>
<dbReference type="PANTHER" id="PTHR30383">
    <property type="entry name" value="THIOESTERASE 1/PROTEASE 1/LYSOPHOSPHOLIPASE L1"/>
    <property type="match status" value="1"/>
</dbReference>
<dbReference type="AlphaFoldDB" id="A0A517XT10"/>
<feature type="domain" description="SGNH hydrolase-type esterase" evidence="2">
    <location>
        <begin position="75"/>
        <end position="237"/>
    </location>
</feature>
<dbReference type="RefSeq" id="WP_145238516.1">
    <property type="nucleotide sequence ID" value="NZ_CP036273.1"/>
</dbReference>
<keyword evidence="4" id="KW-1185">Reference proteome</keyword>
<dbReference type="Proteomes" id="UP000319576">
    <property type="component" value="Chromosome"/>
</dbReference>
<dbReference type="OrthoDB" id="284278at2"/>